<keyword evidence="3" id="KW-1185">Reference proteome</keyword>
<evidence type="ECO:0000313" key="2">
    <source>
        <dbReference type="EMBL" id="MCI38866.1"/>
    </source>
</evidence>
<protein>
    <recommendedName>
        <fullName evidence="1">Putative plant transposon protein domain-containing protein</fullName>
    </recommendedName>
</protein>
<dbReference type="EMBL" id="LXQA010260835">
    <property type="protein sequence ID" value="MCI38866.1"/>
    <property type="molecule type" value="Genomic_DNA"/>
</dbReference>
<dbReference type="InterPro" id="IPR046796">
    <property type="entry name" value="Transposase_32_dom"/>
</dbReference>
<feature type="non-terminal residue" evidence="2">
    <location>
        <position position="124"/>
    </location>
</feature>
<feature type="non-terminal residue" evidence="2">
    <location>
        <position position="1"/>
    </location>
</feature>
<dbReference type="Pfam" id="PF20167">
    <property type="entry name" value="Transposase_32"/>
    <property type="match status" value="1"/>
</dbReference>
<evidence type="ECO:0000313" key="3">
    <source>
        <dbReference type="Proteomes" id="UP000265520"/>
    </source>
</evidence>
<dbReference type="AlphaFoldDB" id="A0A392RTH0"/>
<organism evidence="2 3">
    <name type="scientific">Trifolium medium</name>
    <dbReference type="NCBI Taxonomy" id="97028"/>
    <lineage>
        <taxon>Eukaryota</taxon>
        <taxon>Viridiplantae</taxon>
        <taxon>Streptophyta</taxon>
        <taxon>Embryophyta</taxon>
        <taxon>Tracheophyta</taxon>
        <taxon>Spermatophyta</taxon>
        <taxon>Magnoliopsida</taxon>
        <taxon>eudicotyledons</taxon>
        <taxon>Gunneridae</taxon>
        <taxon>Pentapetalae</taxon>
        <taxon>rosids</taxon>
        <taxon>fabids</taxon>
        <taxon>Fabales</taxon>
        <taxon>Fabaceae</taxon>
        <taxon>Papilionoideae</taxon>
        <taxon>50 kb inversion clade</taxon>
        <taxon>NPAAA clade</taxon>
        <taxon>Hologalegina</taxon>
        <taxon>IRL clade</taxon>
        <taxon>Trifolieae</taxon>
        <taxon>Trifolium</taxon>
    </lineage>
</organism>
<sequence>ANINRYFGLTVEEDDYQATLECLTDASLTEIMEGMTEDGTQWNYRKGVNEWSIKRMSLKHVMRVWYQFLKHTIMPTTHNEIVNKARLVLLHCITAGQKINVGRIIPQEIVSCAAKKSKEGMLYF</sequence>
<dbReference type="Proteomes" id="UP000265520">
    <property type="component" value="Unassembled WGS sequence"/>
</dbReference>
<feature type="domain" description="Putative plant transposon protein" evidence="1">
    <location>
        <begin position="2"/>
        <end position="119"/>
    </location>
</feature>
<proteinExistence type="predicted"/>
<name>A0A392RTH0_9FABA</name>
<accession>A0A392RTH0</accession>
<reference evidence="2 3" key="1">
    <citation type="journal article" date="2018" name="Front. Plant Sci.">
        <title>Red Clover (Trifolium pratense) and Zigzag Clover (T. medium) - A Picture of Genomic Similarities and Differences.</title>
        <authorList>
            <person name="Dluhosova J."/>
            <person name="Istvanek J."/>
            <person name="Nedelnik J."/>
            <person name="Repkova J."/>
        </authorList>
    </citation>
    <scope>NUCLEOTIDE SEQUENCE [LARGE SCALE GENOMIC DNA]</scope>
    <source>
        <strain evidence="3">cv. 10/8</strain>
        <tissue evidence="2">Leaf</tissue>
    </source>
</reference>
<comment type="caution">
    <text evidence="2">The sequence shown here is derived from an EMBL/GenBank/DDBJ whole genome shotgun (WGS) entry which is preliminary data.</text>
</comment>
<evidence type="ECO:0000259" key="1">
    <source>
        <dbReference type="Pfam" id="PF20167"/>
    </source>
</evidence>